<dbReference type="InterPro" id="IPR045851">
    <property type="entry name" value="AMP-bd_C_sf"/>
</dbReference>
<dbReference type="FunFam" id="3.30.300.30:FF:000001">
    <property type="entry name" value="DIP2 disco-interacting protein 2 homolog C"/>
    <property type="match status" value="1"/>
</dbReference>
<accession>A0A8C1Z153</accession>
<dbReference type="PANTHER" id="PTHR22754:SF38">
    <property type="entry name" value="DISCO-INTERACTING PROTEIN 2 HOMOLOG B"/>
    <property type="match status" value="1"/>
</dbReference>
<dbReference type="Pfam" id="PF00501">
    <property type="entry name" value="AMP-binding"/>
    <property type="match status" value="2"/>
</dbReference>
<dbReference type="SMART" id="SM01137">
    <property type="entry name" value="DMAP_binding"/>
    <property type="match status" value="1"/>
</dbReference>
<dbReference type="InterPro" id="IPR025110">
    <property type="entry name" value="AMP-bd_C"/>
</dbReference>
<dbReference type="InterPro" id="IPR042099">
    <property type="entry name" value="ANL_N_sf"/>
</dbReference>
<feature type="compositionally biased region" description="Basic and acidic residues" evidence="5">
    <location>
        <begin position="81"/>
        <end position="93"/>
    </location>
</feature>
<dbReference type="GO" id="GO:0043005">
    <property type="term" value="C:neuron projection"/>
    <property type="evidence" value="ECO:0007669"/>
    <property type="project" value="UniProtKB-SubCell"/>
</dbReference>
<feature type="region of interest" description="Disordered" evidence="5">
    <location>
        <begin position="29"/>
        <end position="235"/>
    </location>
</feature>
<dbReference type="Ensembl" id="ENSCCRT00015046701.1">
    <property type="protein sequence ID" value="ENSCCRP00015045178.1"/>
    <property type="gene ID" value="ENSCCRG00015009991.1"/>
</dbReference>
<evidence type="ECO:0000313" key="8">
    <source>
        <dbReference type="Proteomes" id="UP000694700"/>
    </source>
</evidence>
<name>A0A8C1Z153_CYPCA</name>
<dbReference type="Gene3D" id="3.30.300.30">
    <property type="match status" value="2"/>
</dbReference>
<dbReference type="Gene3D" id="3.40.50.12780">
    <property type="entry name" value="N-terminal domain of ligase-like"/>
    <property type="match status" value="2"/>
</dbReference>
<dbReference type="Ensembl" id="ENSCCRT00020062048.1">
    <property type="protein sequence ID" value="ENSCCRP00020056276.1"/>
    <property type="gene ID" value="ENSCCRG00020024788.1"/>
</dbReference>
<feature type="domain" description="DMAP1-binding" evidence="6">
    <location>
        <begin position="7"/>
        <end position="120"/>
    </location>
</feature>
<evidence type="ECO:0000256" key="5">
    <source>
        <dbReference type="SAM" id="MobiDB-lite"/>
    </source>
</evidence>
<protein>
    <submittedName>
        <fullName evidence="7">Disco-interacting protein 2 homolog Bb</fullName>
    </submittedName>
</protein>
<feature type="compositionally biased region" description="Low complexity" evidence="5">
    <location>
        <begin position="213"/>
        <end position="225"/>
    </location>
</feature>
<proteinExistence type="inferred from homology"/>
<keyword evidence="3" id="KW-0524">Neurogenesis</keyword>
<dbReference type="PROSITE" id="PS51912">
    <property type="entry name" value="DMAP1_BIND"/>
    <property type="match status" value="1"/>
</dbReference>
<evidence type="ECO:0000256" key="4">
    <source>
        <dbReference type="ARBA" id="ARBA00023273"/>
    </source>
</evidence>
<comment type="subcellular location">
    <subcellularLocation>
        <location evidence="1">Cell projection</location>
        <location evidence="1">Neuron projection</location>
    </subcellularLocation>
</comment>
<dbReference type="InterPro" id="IPR000873">
    <property type="entry name" value="AMP-dep_synth/lig_dom"/>
</dbReference>
<comment type="similarity">
    <text evidence="2">Belongs to the DIP2 family.</text>
</comment>
<dbReference type="CDD" id="cd05905">
    <property type="entry name" value="Dip2"/>
    <property type="match status" value="2"/>
</dbReference>
<feature type="compositionally biased region" description="Low complexity" evidence="5">
    <location>
        <begin position="159"/>
        <end position="191"/>
    </location>
</feature>
<evidence type="ECO:0000256" key="2">
    <source>
        <dbReference type="ARBA" id="ARBA00007735"/>
    </source>
</evidence>
<feature type="compositionally biased region" description="Low complexity" evidence="5">
    <location>
        <begin position="45"/>
        <end position="67"/>
    </location>
</feature>
<dbReference type="GO" id="GO:0007399">
    <property type="term" value="P:nervous system development"/>
    <property type="evidence" value="ECO:0007669"/>
    <property type="project" value="UniProtKB-KW"/>
</dbReference>
<organism evidence="7 8">
    <name type="scientific">Cyprinus carpio</name>
    <name type="common">Common carp</name>
    <dbReference type="NCBI Taxonomy" id="7962"/>
    <lineage>
        <taxon>Eukaryota</taxon>
        <taxon>Metazoa</taxon>
        <taxon>Chordata</taxon>
        <taxon>Craniata</taxon>
        <taxon>Vertebrata</taxon>
        <taxon>Euteleostomi</taxon>
        <taxon>Actinopterygii</taxon>
        <taxon>Neopterygii</taxon>
        <taxon>Teleostei</taxon>
        <taxon>Ostariophysi</taxon>
        <taxon>Cypriniformes</taxon>
        <taxon>Cyprinidae</taxon>
        <taxon>Cyprininae</taxon>
        <taxon>Cyprinus</taxon>
    </lineage>
</organism>
<evidence type="ECO:0000259" key="6">
    <source>
        <dbReference type="PROSITE" id="PS51912"/>
    </source>
</evidence>
<dbReference type="Proteomes" id="UP000694701">
    <property type="component" value="Unplaced"/>
</dbReference>
<dbReference type="InterPro" id="IPR010506">
    <property type="entry name" value="DMAP1-bd"/>
</dbReference>
<dbReference type="PANTHER" id="PTHR22754">
    <property type="entry name" value="DISCO-INTERACTING PROTEIN 2 DIP2 -RELATED"/>
    <property type="match status" value="1"/>
</dbReference>
<dbReference type="InterPro" id="IPR037337">
    <property type="entry name" value="Dip2-like_dom"/>
</dbReference>
<keyword evidence="4" id="KW-0966">Cell projection</keyword>
<evidence type="ECO:0000313" key="7">
    <source>
        <dbReference type="Ensembl" id="ENSCCRP00015045178.1"/>
    </source>
</evidence>
<evidence type="ECO:0000256" key="3">
    <source>
        <dbReference type="ARBA" id="ARBA00022902"/>
    </source>
</evidence>
<dbReference type="SUPFAM" id="SSF56801">
    <property type="entry name" value="Acetyl-CoA synthetase-like"/>
    <property type="match status" value="2"/>
</dbReference>
<evidence type="ECO:0000256" key="1">
    <source>
        <dbReference type="ARBA" id="ARBA00004487"/>
    </source>
</evidence>
<dbReference type="Pfam" id="PF06464">
    <property type="entry name" value="DMAP_binding"/>
    <property type="match status" value="1"/>
</dbReference>
<dbReference type="FunFam" id="3.30.300.30:FF:000003">
    <property type="entry name" value="DIP2 disco-interacting protein 2 homolog A"/>
    <property type="match status" value="1"/>
</dbReference>
<reference evidence="7" key="1">
    <citation type="submission" date="2025-05" db="UniProtKB">
        <authorList>
            <consortium name="Ensembl"/>
        </authorList>
    </citation>
    <scope>IDENTIFICATION</scope>
</reference>
<dbReference type="FunFam" id="3.40.50.12780:FF:000002">
    <property type="entry name" value="Disco interacting protein 2 homolog B"/>
    <property type="match status" value="1"/>
</dbReference>
<sequence>MAEPGVDVSALPQEVREQLAELDLELSEGDITQKGYEKKRAKVLSPGPSSASASAPEPGPSNSSSSSSRHRHTRRPHRSGGTRDERYRSDIHTEAVQAALAKHKEEKMALPMPTKRRSAYVQSPIDNCTPPDSSSSSDDEAVSSESAEPQHSPDTWINSSLHGSSTSSSASSTLSHGESRPTQAPQPQSQQVPPPPAPARGSRVDLPPNAVVRGMSRGQSRSSMMETADGVPVSSRVSTKIQQLLNTLKRPKRPPLSEFFMDDQEEIVEVPQVDPNTPKPEGRQIIPVKGEPLGVVSNWPPALQAALTRWGATQGKSPALTALDITGKPLYTLTYGKLWSRSVKLAYTLLNKLGTKNEQILKPGDRVALVYPNSDPAMFWVAFYGCLLAEVIPVPIEVPLSRKDAGSSQVGFLLGSCGVGLALTSEICLKGLPKTPTGEILQFKGWPRLKWVVTDSKYLTKPSKDWQPHIPTANTDTAYIEYKASKEGTVMGVAVSKVAMLTHCQALTQACNYCEGETLVNVLDFKKDMGLWHGVLTSVMNRIHTISVPYAVMKACPQSWVQRVHIHKARVALVKCRDLHWAMMAHRDQRDTSLASLRMLIVADGANPWSVSSCDAFLNVFQAHGLKPEVICPCATSPEAMTVAIRRPGVAGAPLPARAILSMTGLSHGVIRVNTEDKNSALTVQDVGHVMPGALMCIVKPDGPPMLCKTDEIGEIVVNSRAGGTMYYGLSGVTKNTFEVIPVNASGTPIGEIPFVRSGLLGFVGPGSLIFVVGKNEGLLMVSGRRHNADDLVATALAVEPVKTVYRGRIAVFSVTVFFDERIVIVAEQRPDASEEDSFQWMSRVLQAIDSIHQVGLYCLALVPANTLPKTPLGGIHISDTKQLFLEGALHPCNILMCPHTCVTNMPKPRQKQPVGVGPASIMVGNLVAGKRIAQAAGRDLGLIEDQDLVRKVNSDLYLAVCTATCVQLHKRAEKIAAALMERSGINIGENVPLRLHLFTPSFGCQPNTWFTFLASLSWFPQVSKAACILTTQVLTKILRSKEAAATVNIKTWPIIIDTDDLPRKRPPTIYKPPNAEMIAYMDFSVSTTGMLTGVKISHAAVSALCRSIKLQCELYSSRQIAICLDPYCGLGFVLWCLASVYSGHQSILIPPMELESSLTLWLGTLSQYRIRDTFCSYSVMELCTKGLGGQTDILKARGVNLSCVRSCVVVAEERPRLALTHSFSKLFKDIGLSMRAVSTAFGSRVNLAICLQGTTGPDPSTVYVDMKSLRHDRVRLVERGAPQSLPLMESGTILPGVRVIIVNPETRGPLGDSHLGEIWVNSPHSATGYYTIYGEENLQADHFNTKLSFGDPQTLWARTGYLGFVKRTELTDSSGDRHDALFVVGSLDETLELRGLRYHPIDIETSVSRAHRSIGESAVFTWTNLLVVVAELCGSEQDALDLVPLVTNVVLEEHHLIVGVVVIVDPGVIPINSRGEKQRMHLRDSFLADQLDPIYVAYNM</sequence>
<dbReference type="Proteomes" id="UP000694700">
    <property type="component" value="Unplaced"/>
</dbReference>
<feature type="compositionally biased region" description="Basic residues" evidence="5">
    <location>
        <begin position="68"/>
        <end position="80"/>
    </location>
</feature>
<dbReference type="Pfam" id="PF23024">
    <property type="entry name" value="AMP-dom_DIP2-like"/>
    <property type="match status" value="1"/>
</dbReference>